<evidence type="ECO:0008006" key="3">
    <source>
        <dbReference type="Google" id="ProtNLM"/>
    </source>
</evidence>
<dbReference type="AlphaFoldDB" id="A0AAV3UN38"/>
<evidence type="ECO:0000313" key="2">
    <source>
        <dbReference type="Proteomes" id="UP001501729"/>
    </source>
</evidence>
<organism evidence="1 2">
    <name type="scientific">Haladaptatus pallidirubidus</name>
    <dbReference type="NCBI Taxonomy" id="1008152"/>
    <lineage>
        <taxon>Archaea</taxon>
        <taxon>Methanobacteriati</taxon>
        <taxon>Methanobacteriota</taxon>
        <taxon>Stenosarchaea group</taxon>
        <taxon>Halobacteria</taxon>
        <taxon>Halobacteriales</taxon>
        <taxon>Haladaptataceae</taxon>
        <taxon>Haladaptatus</taxon>
    </lineage>
</organism>
<evidence type="ECO:0000313" key="1">
    <source>
        <dbReference type="EMBL" id="GAA5059710.1"/>
    </source>
</evidence>
<reference evidence="1 2" key="1">
    <citation type="journal article" date="2019" name="Int. J. Syst. Evol. Microbiol.">
        <title>The Global Catalogue of Microorganisms (GCM) 10K type strain sequencing project: providing services to taxonomists for standard genome sequencing and annotation.</title>
        <authorList>
            <consortium name="The Broad Institute Genomics Platform"/>
            <consortium name="The Broad Institute Genome Sequencing Center for Infectious Disease"/>
            <person name="Wu L."/>
            <person name="Ma J."/>
        </authorList>
    </citation>
    <scope>NUCLEOTIDE SEQUENCE [LARGE SCALE GENOMIC DNA]</scope>
    <source>
        <strain evidence="1 2">JCM 17504</strain>
    </source>
</reference>
<proteinExistence type="predicted"/>
<dbReference type="Pfam" id="PF24336">
    <property type="entry name" value="DUF7504"/>
    <property type="match status" value="1"/>
</dbReference>
<protein>
    <recommendedName>
        <fullName evidence="3">KaiC-like domain-containing protein</fullName>
    </recommendedName>
</protein>
<dbReference type="RefSeq" id="WP_227773533.1">
    <property type="nucleotide sequence ID" value="NZ_BAABKX010000018.1"/>
</dbReference>
<accession>A0AAV3UN38</accession>
<dbReference type="EMBL" id="BAABKX010000018">
    <property type="protein sequence ID" value="GAA5059710.1"/>
    <property type="molecule type" value="Genomic_DNA"/>
</dbReference>
<sequence>MKQRGCSLLVTGAVPKCVTAQATQRLLGDPHRDRKRLLVFTDASPEHVEHSLPPNVRRNDESTQIIESCGTYRSTPSESQSTDTRDCEVEHLRNELAHATSYFDTVTDGLGPGELRVSIDSLEPILGANNRPATVRFLRDLSALVRGVRGIEHVHLRLSDESPIVRELSPLFDARIELRKRDALIAEQRWHVPKRDITTAWSQL</sequence>
<name>A0AAV3UN38_9EURY</name>
<dbReference type="GeneID" id="68613736"/>
<comment type="caution">
    <text evidence="1">The sequence shown here is derived from an EMBL/GenBank/DDBJ whole genome shotgun (WGS) entry which is preliminary data.</text>
</comment>
<dbReference type="Proteomes" id="UP001501729">
    <property type="component" value="Unassembled WGS sequence"/>
</dbReference>
<dbReference type="InterPro" id="IPR055927">
    <property type="entry name" value="DUF7504"/>
</dbReference>
<keyword evidence="2" id="KW-1185">Reference proteome</keyword>
<gene>
    <name evidence="1" type="ORF">GCM10025751_44020</name>
</gene>